<evidence type="ECO:0000313" key="2">
    <source>
        <dbReference type="EMBL" id="GAU28232.1"/>
    </source>
</evidence>
<protein>
    <submittedName>
        <fullName evidence="2">Uncharacterized protein</fullName>
    </submittedName>
</protein>
<feature type="coiled-coil region" evidence="1">
    <location>
        <begin position="61"/>
        <end position="88"/>
    </location>
</feature>
<evidence type="ECO:0000313" key="3">
    <source>
        <dbReference type="Proteomes" id="UP000242715"/>
    </source>
</evidence>
<sequence length="419" mass="47004">MNHNNNNILHYYPEEKVWNNAAFDGDDFTMKTSWSSSSNCTKENLSPTALNTIFPSSKKNKKTLDDEIAEIEFEIKRLTSKLESLRIEKAERKIASEKRVSGIGTGRIVGSKFMEPKKNSVVFKEVTPKRNGVVFKEDTPMLKRNGGVLKEDTPMPKGRVNWRRGMSLGPAEIAGKVIAPAITPATVNRRKSCFFKPPESCEESRRKTICKANLVSAAAAVGSIKRVKKKDEEIVQVVQPKKLFEGEKSAKKVMKQGRVVASRYNSGGDVRKRSFCENNKSLGSEIRVKKRWEIPIEEVNVSGFVMLPKISKMRCVDDGSPRDSGAAKRVAELKGKRSYFCDEEEEDSVMVEEQEGSICQVLNFAEEEDDDDGEQGRFLRIDGVLKGYVILDYLLFRVKLDLGGLRLIDFAEDDGGEQG</sequence>
<dbReference type="OrthoDB" id="1932658at2759"/>
<dbReference type="Proteomes" id="UP000242715">
    <property type="component" value="Unassembled WGS sequence"/>
</dbReference>
<name>A0A2Z6MTA2_TRISU</name>
<keyword evidence="1" id="KW-0175">Coiled coil</keyword>
<accession>A0A2Z6MTA2</accession>
<dbReference type="PANTHER" id="PTHR36386:SF1">
    <property type="entry name" value="OS06G0683900 PROTEIN"/>
    <property type="match status" value="1"/>
</dbReference>
<keyword evidence="3" id="KW-1185">Reference proteome</keyword>
<gene>
    <name evidence="2" type="ORF">TSUD_118390</name>
</gene>
<dbReference type="AlphaFoldDB" id="A0A2Z6MTA2"/>
<dbReference type="EMBL" id="DF973370">
    <property type="protein sequence ID" value="GAU28232.1"/>
    <property type="molecule type" value="Genomic_DNA"/>
</dbReference>
<reference evidence="3" key="1">
    <citation type="journal article" date="2017" name="Front. Plant Sci.">
        <title>Climate Clever Clovers: New Paradigm to Reduce the Environmental Footprint of Ruminants by Breeding Low Methanogenic Forages Utilizing Haplotype Variation.</title>
        <authorList>
            <person name="Kaur P."/>
            <person name="Appels R."/>
            <person name="Bayer P.E."/>
            <person name="Keeble-Gagnere G."/>
            <person name="Wang J."/>
            <person name="Hirakawa H."/>
            <person name="Shirasawa K."/>
            <person name="Vercoe P."/>
            <person name="Stefanova K."/>
            <person name="Durmic Z."/>
            <person name="Nichols P."/>
            <person name="Revell C."/>
            <person name="Isobe S.N."/>
            <person name="Edwards D."/>
            <person name="Erskine W."/>
        </authorList>
    </citation>
    <scope>NUCLEOTIDE SEQUENCE [LARGE SCALE GENOMIC DNA]</scope>
    <source>
        <strain evidence="3">cv. Daliak</strain>
    </source>
</reference>
<proteinExistence type="predicted"/>
<dbReference type="PANTHER" id="PTHR36386">
    <property type="entry name" value="OS06G0683900 PROTEIN"/>
    <property type="match status" value="1"/>
</dbReference>
<evidence type="ECO:0000256" key="1">
    <source>
        <dbReference type="SAM" id="Coils"/>
    </source>
</evidence>
<organism evidence="2 3">
    <name type="scientific">Trifolium subterraneum</name>
    <name type="common">Subterranean clover</name>
    <dbReference type="NCBI Taxonomy" id="3900"/>
    <lineage>
        <taxon>Eukaryota</taxon>
        <taxon>Viridiplantae</taxon>
        <taxon>Streptophyta</taxon>
        <taxon>Embryophyta</taxon>
        <taxon>Tracheophyta</taxon>
        <taxon>Spermatophyta</taxon>
        <taxon>Magnoliopsida</taxon>
        <taxon>eudicotyledons</taxon>
        <taxon>Gunneridae</taxon>
        <taxon>Pentapetalae</taxon>
        <taxon>rosids</taxon>
        <taxon>fabids</taxon>
        <taxon>Fabales</taxon>
        <taxon>Fabaceae</taxon>
        <taxon>Papilionoideae</taxon>
        <taxon>50 kb inversion clade</taxon>
        <taxon>NPAAA clade</taxon>
        <taxon>Hologalegina</taxon>
        <taxon>IRL clade</taxon>
        <taxon>Trifolieae</taxon>
        <taxon>Trifolium</taxon>
    </lineage>
</organism>